<keyword evidence="2" id="KW-1185">Reference proteome</keyword>
<protein>
    <submittedName>
        <fullName evidence="1">A disintegrin and metalloproteinase with thrombospondin motifs adt-1</fullName>
    </submittedName>
</protein>
<accession>A0AAV4S0Y6</accession>
<dbReference type="AlphaFoldDB" id="A0AAV4S0Y6"/>
<comment type="caution">
    <text evidence="1">The sequence shown here is derived from an EMBL/GenBank/DDBJ whole genome shotgun (WGS) entry which is preliminary data.</text>
</comment>
<dbReference type="GO" id="GO:0008237">
    <property type="term" value="F:metallopeptidase activity"/>
    <property type="evidence" value="ECO:0007669"/>
    <property type="project" value="UniProtKB-KW"/>
</dbReference>
<proteinExistence type="predicted"/>
<dbReference type="Proteomes" id="UP001054945">
    <property type="component" value="Unassembled WGS sequence"/>
</dbReference>
<dbReference type="EMBL" id="BPLR01008798">
    <property type="protein sequence ID" value="GIY27292.1"/>
    <property type="molecule type" value="Genomic_DNA"/>
</dbReference>
<evidence type="ECO:0000313" key="1">
    <source>
        <dbReference type="EMBL" id="GIY27292.1"/>
    </source>
</evidence>
<name>A0AAV4S0Y6_CAEEX</name>
<dbReference type="InterPro" id="IPR024079">
    <property type="entry name" value="MetalloPept_cat_dom_sf"/>
</dbReference>
<keyword evidence="1" id="KW-0482">Metalloprotease</keyword>
<keyword evidence="1" id="KW-0378">Hydrolase</keyword>
<keyword evidence="1" id="KW-0645">Protease</keyword>
<dbReference type="Gene3D" id="3.40.390.10">
    <property type="entry name" value="Collagenase (Catalytic Domain)"/>
    <property type="match status" value="1"/>
</dbReference>
<evidence type="ECO:0000313" key="2">
    <source>
        <dbReference type="Proteomes" id="UP001054945"/>
    </source>
</evidence>
<gene>
    <name evidence="1" type="primary">adt-1_0</name>
    <name evidence="1" type="ORF">CEXT_692851</name>
</gene>
<sequence>MQNTVLAILNEVQLIYNYQSLKTKFKIVVVKLDILTEGEEGLMLQMATLIYIWITFCSWQSSKNPPINSELHWDHALMLSGYDLHKLTPEMRKNKKVLGK</sequence>
<reference evidence="1 2" key="1">
    <citation type="submission" date="2021-06" db="EMBL/GenBank/DDBJ databases">
        <title>Caerostris extrusa draft genome.</title>
        <authorList>
            <person name="Kono N."/>
            <person name="Arakawa K."/>
        </authorList>
    </citation>
    <scope>NUCLEOTIDE SEQUENCE [LARGE SCALE GENOMIC DNA]</scope>
</reference>
<organism evidence="1 2">
    <name type="scientific">Caerostris extrusa</name>
    <name type="common">Bark spider</name>
    <name type="synonym">Caerostris bankana</name>
    <dbReference type="NCBI Taxonomy" id="172846"/>
    <lineage>
        <taxon>Eukaryota</taxon>
        <taxon>Metazoa</taxon>
        <taxon>Ecdysozoa</taxon>
        <taxon>Arthropoda</taxon>
        <taxon>Chelicerata</taxon>
        <taxon>Arachnida</taxon>
        <taxon>Araneae</taxon>
        <taxon>Araneomorphae</taxon>
        <taxon>Entelegynae</taxon>
        <taxon>Araneoidea</taxon>
        <taxon>Araneidae</taxon>
        <taxon>Caerostris</taxon>
    </lineage>
</organism>